<dbReference type="NCBIfam" id="TIGR00237">
    <property type="entry name" value="xseA"/>
    <property type="match status" value="1"/>
</dbReference>
<comment type="caution">
    <text evidence="9">The sequence shown here is derived from an EMBL/GenBank/DDBJ whole genome shotgun (WGS) entry which is preliminary data.</text>
</comment>
<dbReference type="InterPro" id="IPR025824">
    <property type="entry name" value="OB-fold_nuc-bd_dom"/>
</dbReference>
<reference evidence="9 10" key="1">
    <citation type="submission" date="2018-05" db="EMBL/GenBank/DDBJ databases">
        <title>Nocardioides silvaticus genome.</title>
        <authorList>
            <person name="Li C."/>
            <person name="Wang G."/>
        </authorList>
    </citation>
    <scope>NUCLEOTIDE SEQUENCE [LARGE SCALE GENOMIC DNA]</scope>
    <source>
        <strain evidence="9 10">CCTCC AB 2018079</strain>
    </source>
</reference>
<evidence type="ECO:0000256" key="4">
    <source>
        <dbReference type="ARBA" id="ARBA00022839"/>
    </source>
</evidence>
<comment type="subcellular location">
    <subcellularLocation>
        <location evidence="5 6">Cytoplasm</location>
    </subcellularLocation>
</comment>
<dbReference type="Pfam" id="PF13742">
    <property type="entry name" value="tRNA_anti_2"/>
    <property type="match status" value="1"/>
</dbReference>
<dbReference type="GO" id="GO:0009318">
    <property type="term" value="C:exodeoxyribonuclease VII complex"/>
    <property type="evidence" value="ECO:0007669"/>
    <property type="project" value="UniProtKB-UniRule"/>
</dbReference>
<proteinExistence type="inferred from homology"/>
<sequence>MALETSLEKPAPVRTIANAVAGWIDRLGVVWVEGQVAQVNRRPGVGTVFLTLRDSIADISVPVTCSRVLFDGLQPPLVEGASVVIQAKPSYYANRGTFSLYARDIRMVGLGELLARLEQRRQLLAAEGLFAQERKRRLPFLPGRVGLITAPRSAAEKDVVENATRRWPGVAFETVYAAMQGQRSALEVIEALERLDGRADVDVIVIARGGGSVEDLLPFSDEGLIRAVAKARTPVVSAIGHEPDTPLLDLVADVRASTPTDAAKLIVPDVATEANGVAHARDRLRRGLAAQVAREQAGLDALRSRPALADPRTLLDRRDDELAGLCDRMRRTLGHRLDRAADDIAHHRARARALSPLATLQRGYSVLQDDAGHVVTSAAGVTAGAAMSVRVADGRIHVTTTRTELLEETDGH</sequence>
<keyword evidence="10" id="KW-1185">Reference proteome</keyword>
<dbReference type="GO" id="GO:0008855">
    <property type="term" value="F:exodeoxyribonuclease VII activity"/>
    <property type="evidence" value="ECO:0007669"/>
    <property type="project" value="UniProtKB-UniRule"/>
</dbReference>
<dbReference type="InterPro" id="IPR003753">
    <property type="entry name" value="Exonuc_VII_L"/>
</dbReference>
<keyword evidence="3 5" id="KW-0378">Hydrolase</keyword>
<evidence type="ECO:0000313" key="9">
    <source>
        <dbReference type="EMBL" id="PWN04750.1"/>
    </source>
</evidence>
<name>A0A316TJU4_9ACTN</name>
<dbReference type="OrthoDB" id="9802795at2"/>
<evidence type="ECO:0000256" key="5">
    <source>
        <dbReference type="HAMAP-Rule" id="MF_00378"/>
    </source>
</evidence>
<dbReference type="CDD" id="cd04489">
    <property type="entry name" value="ExoVII_LU_OBF"/>
    <property type="match status" value="1"/>
</dbReference>
<organism evidence="9 10">
    <name type="scientific">Nocardioides silvaticus</name>
    <dbReference type="NCBI Taxonomy" id="2201891"/>
    <lineage>
        <taxon>Bacteria</taxon>
        <taxon>Bacillati</taxon>
        <taxon>Actinomycetota</taxon>
        <taxon>Actinomycetes</taxon>
        <taxon>Propionibacteriales</taxon>
        <taxon>Nocardioidaceae</taxon>
        <taxon>Nocardioides</taxon>
    </lineage>
</organism>
<dbReference type="AlphaFoldDB" id="A0A316TJU4"/>
<evidence type="ECO:0000256" key="2">
    <source>
        <dbReference type="ARBA" id="ARBA00022722"/>
    </source>
</evidence>
<dbReference type="InterPro" id="IPR020579">
    <property type="entry name" value="Exonuc_VII_lsu_C"/>
</dbReference>
<evidence type="ECO:0000259" key="8">
    <source>
        <dbReference type="Pfam" id="PF13742"/>
    </source>
</evidence>
<dbReference type="RefSeq" id="WP_109692254.1">
    <property type="nucleotide sequence ID" value="NZ_QGDD01000001.1"/>
</dbReference>
<evidence type="ECO:0000313" key="10">
    <source>
        <dbReference type="Proteomes" id="UP000245507"/>
    </source>
</evidence>
<keyword evidence="2 5" id="KW-0540">Nuclease</keyword>
<dbReference type="Proteomes" id="UP000245507">
    <property type="component" value="Unassembled WGS sequence"/>
</dbReference>
<dbReference type="Pfam" id="PF02601">
    <property type="entry name" value="Exonuc_VII_L"/>
    <property type="match status" value="1"/>
</dbReference>
<gene>
    <name evidence="5" type="primary">xseA</name>
    <name evidence="9" type="ORF">DJ010_03810</name>
</gene>
<comment type="subunit">
    <text evidence="5">Heterooligomer composed of large and small subunits.</text>
</comment>
<comment type="similarity">
    <text evidence="5 6">Belongs to the XseA family.</text>
</comment>
<evidence type="ECO:0000256" key="6">
    <source>
        <dbReference type="RuleBase" id="RU004355"/>
    </source>
</evidence>
<comment type="catalytic activity">
    <reaction evidence="5 6">
        <text>Exonucleolytic cleavage in either 5'- to 3'- or 3'- to 5'-direction to yield nucleoside 5'-phosphates.</text>
        <dbReference type="EC" id="3.1.11.6"/>
    </reaction>
</comment>
<protein>
    <recommendedName>
        <fullName evidence="5">Exodeoxyribonuclease 7 large subunit</fullName>
        <ecNumber evidence="5">3.1.11.6</ecNumber>
    </recommendedName>
    <alternativeName>
        <fullName evidence="5">Exodeoxyribonuclease VII large subunit</fullName>
        <shortName evidence="5">Exonuclease VII large subunit</shortName>
    </alternativeName>
</protein>
<dbReference type="HAMAP" id="MF_00378">
    <property type="entry name" value="Exonuc_7_L"/>
    <property type="match status" value="1"/>
</dbReference>
<dbReference type="PANTHER" id="PTHR30008:SF0">
    <property type="entry name" value="EXODEOXYRIBONUCLEASE 7 LARGE SUBUNIT"/>
    <property type="match status" value="1"/>
</dbReference>
<dbReference type="GO" id="GO:0006308">
    <property type="term" value="P:DNA catabolic process"/>
    <property type="evidence" value="ECO:0007669"/>
    <property type="project" value="UniProtKB-UniRule"/>
</dbReference>
<dbReference type="GO" id="GO:0003676">
    <property type="term" value="F:nucleic acid binding"/>
    <property type="evidence" value="ECO:0007669"/>
    <property type="project" value="InterPro"/>
</dbReference>
<dbReference type="EMBL" id="QGDD01000001">
    <property type="protein sequence ID" value="PWN04750.1"/>
    <property type="molecule type" value="Genomic_DNA"/>
</dbReference>
<dbReference type="EC" id="3.1.11.6" evidence="5"/>
<keyword evidence="4 5" id="KW-0269">Exonuclease</keyword>
<feature type="domain" description="OB-fold nucleic acid binding" evidence="8">
    <location>
        <begin position="13"/>
        <end position="106"/>
    </location>
</feature>
<dbReference type="PANTHER" id="PTHR30008">
    <property type="entry name" value="EXODEOXYRIBONUCLEASE 7 LARGE SUBUNIT"/>
    <property type="match status" value="1"/>
</dbReference>
<evidence type="ECO:0000256" key="1">
    <source>
        <dbReference type="ARBA" id="ARBA00022490"/>
    </source>
</evidence>
<evidence type="ECO:0000259" key="7">
    <source>
        <dbReference type="Pfam" id="PF02601"/>
    </source>
</evidence>
<evidence type="ECO:0000256" key="3">
    <source>
        <dbReference type="ARBA" id="ARBA00022801"/>
    </source>
</evidence>
<feature type="domain" description="Exonuclease VII large subunit C-terminal" evidence="7">
    <location>
        <begin position="129"/>
        <end position="350"/>
    </location>
</feature>
<dbReference type="GO" id="GO:0005737">
    <property type="term" value="C:cytoplasm"/>
    <property type="evidence" value="ECO:0007669"/>
    <property type="project" value="UniProtKB-SubCell"/>
</dbReference>
<keyword evidence="1 5" id="KW-0963">Cytoplasm</keyword>
<accession>A0A316TJU4</accession>
<comment type="function">
    <text evidence="5">Bidirectionally degrades single-stranded DNA into large acid-insoluble oligonucleotides, which are then degraded further into small acid-soluble oligonucleotides.</text>
</comment>